<dbReference type="AlphaFoldDB" id="A0A7K1V772"/>
<name>A0A7K1V772_9NOCA</name>
<sequence length="144" mass="15407">MVGHMSVDPKTVVRTFYSTTDAISAGTLAPSALEEVAAPGFVVHMPDGTTIDRDGFKAVQHSFGQGFPGSVHTVEDLVAEGDRVAVRIRWRGTHSGEFQSAPPTGATIELAETGFMRVEGDKVVEFWPLFDSLTLMLGVGLAKM</sequence>
<dbReference type="GO" id="GO:0030638">
    <property type="term" value="P:polyketide metabolic process"/>
    <property type="evidence" value="ECO:0007669"/>
    <property type="project" value="InterPro"/>
</dbReference>
<gene>
    <name evidence="1" type="ORF">GPX89_35355</name>
</gene>
<dbReference type="PANTHER" id="PTHR38436">
    <property type="entry name" value="POLYKETIDE CYCLASE SNOAL-LIKE DOMAIN"/>
    <property type="match status" value="1"/>
</dbReference>
<dbReference type="SUPFAM" id="SSF54427">
    <property type="entry name" value="NTF2-like"/>
    <property type="match status" value="1"/>
</dbReference>
<keyword evidence="2" id="KW-1185">Reference proteome</keyword>
<reference evidence="1 2" key="1">
    <citation type="submission" date="2019-12" db="EMBL/GenBank/DDBJ databases">
        <title>Nocardia sp. nov. ET3-3 isolated from soil.</title>
        <authorList>
            <person name="Kanchanasin P."/>
            <person name="Tanasupawat S."/>
            <person name="Yuki M."/>
            <person name="Kudo T."/>
        </authorList>
    </citation>
    <scope>NUCLEOTIDE SEQUENCE [LARGE SCALE GENOMIC DNA]</scope>
    <source>
        <strain evidence="1 2">ET3-3</strain>
    </source>
</reference>
<proteinExistence type="predicted"/>
<accession>A0A7K1V772</accession>
<dbReference type="InterPro" id="IPR009959">
    <property type="entry name" value="Cyclase_SnoaL-like"/>
</dbReference>
<evidence type="ECO:0000313" key="1">
    <source>
        <dbReference type="EMBL" id="MVU82495.1"/>
    </source>
</evidence>
<dbReference type="InterPro" id="IPR032710">
    <property type="entry name" value="NTF2-like_dom_sf"/>
</dbReference>
<organism evidence="1 2">
    <name type="scientific">Nocardia terrae</name>
    <dbReference type="NCBI Taxonomy" id="2675851"/>
    <lineage>
        <taxon>Bacteria</taxon>
        <taxon>Bacillati</taxon>
        <taxon>Actinomycetota</taxon>
        <taxon>Actinomycetes</taxon>
        <taxon>Mycobacteriales</taxon>
        <taxon>Nocardiaceae</taxon>
        <taxon>Nocardia</taxon>
    </lineage>
</organism>
<comment type="caution">
    <text evidence="1">The sequence shown here is derived from an EMBL/GenBank/DDBJ whole genome shotgun (WGS) entry which is preliminary data.</text>
</comment>
<dbReference type="Pfam" id="PF07366">
    <property type="entry name" value="SnoaL"/>
    <property type="match status" value="1"/>
</dbReference>
<dbReference type="Proteomes" id="UP000466794">
    <property type="component" value="Unassembled WGS sequence"/>
</dbReference>
<dbReference type="Gene3D" id="3.10.450.50">
    <property type="match status" value="1"/>
</dbReference>
<evidence type="ECO:0000313" key="2">
    <source>
        <dbReference type="Proteomes" id="UP000466794"/>
    </source>
</evidence>
<protein>
    <submittedName>
        <fullName evidence="1">Ester cyclase</fullName>
    </submittedName>
</protein>
<dbReference type="PANTHER" id="PTHR38436:SF1">
    <property type="entry name" value="ESTER CYCLASE"/>
    <property type="match status" value="1"/>
</dbReference>
<dbReference type="EMBL" id="WRPP01000009">
    <property type="protein sequence ID" value="MVU82495.1"/>
    <property type="molecule type" value="Genomic_DNA"/>
</dbReference>